<feature type="transmembrane region" description="Helical" evidence="6">
    <location>
        <begin position="174"/>
        <end position="194"/>
    </location>
</feature>
<dbReference type="Pfam" id="PF00072">
    <property type="entry name" value="Response_reg"/>
    <property type="match status" value="1"/>
</dbReference>
<dbReference type="InterPro" id="IPR003661">
    <property type="entry name" value="HisK_dim/P_dom"/>
</dbReference>
<dbReference type="GO" id="GO:0000155">
    <property type="term" value="F:phosphorelay sensor kinase activity"/>
    <property type="evidence" value="ECO:0007669"/>
    <property type="project" value="InterPro"/>
</dbReference>
<sequence>MKRKIALSLLVLFSFFAIGAVIATVYVTNTTSELSRLIRLHQVEQLRRTLVISIQTTQTDFYAINTPFSRKLNSIVKHAAILEKSAAVCTSCHHPPNISKRLIEIQTLVQDYQTALSYYITASANEDRIRELASTASAIGNDLLLATEQMSFEASKTLQKITNESMNKIEDVKLILLVTLISTFFLGLIVSVLLTRSIVMPIKELLGATRMIASGSYDHKITFHDRTEFGELARNFNIMSDALEEKSRIEEQLKHSQKMEAIGTLTAGVAHEYNNIMTSIIGFGEFLQEDIGTDSPLREYVDDIVISARRATGLTSSLLAYSRKQITHMEALVVNEALSSVHRFLSKLVGEGIELRFLTPAHDLTIMADRSQLEQVFINLSTNALDAMPLGGTLTIKLETVKLENMPELPQAEFEPGTYVLISVTDTGMGIDEKSKEKIFEPFYTTKDIGKGTGLGLSMVYGIIKSHNGYIHVDSEPGKGSDFKVYLPQIESADLEVEPAAVLIAETGTETVLIAEDEELVLKLMKKTLEKAGYRTITAINGEDAVQKYSRYKNEIDLLFFDVAMPEKDGKQAYEEIRKTDPDVKVIFISGYGELNDPRIRSILNNGKLLLNKPVNTNELLRKIRTVLG</sequence>
<dbReference type="InterPro" id="IPR003660">
    <property type="entry name" value="HAMP_dom"/>
</dbReference>
<accession>A0A0F9J4C0</accession>
<dbReference type="PROSITE" id="PS50109">
    <property type="entry name" value="HIS_KIN"/>
    <property type="match status" value="1"/>
</dbReference>
<evidence type="ECO:0000256" key="5">
    <source>
        <dbReference type="ARBA" id="ARBA00022777"/>
    </source>
</evidence>
<dbReference type="PANTHER" id="PTHR43065:SF42">
    <property type="entry name" value="TWO-COMPONENT SENSOR PPRA"/>
    <property type="match status" value="1"/>
</dbReference>
<dbReference type="EC" id="2.7.13.3" evidence="2"/>
<comment type="catalytic activity">
    <reaction evidence="1">
        <text>ATP + protein L-histidine = ADP + protein N-phospho-L-histidine.</text>
        <dbReference type="EC" id="2.7.13.3"/>
    </reaction>
</comment>
<reference evidence="10" key="1">
    <citation type="journal article" date="2015" name="Nature">
        <title>Complex archaea that bridge the gap between prokaryotes and eukaryotes.</title>
        <authorList>
            <person name="Spang A."/>
            <person name="Saw J.H."/>
            <person name="Jorgensen S.L."/>
            <person name="Zaremba-Niedzwiedzka K."/>
            <person name="Martijn J."/>
            <person name="Lind A.E."/>
            <person name="van Eijk R."/>
            <person name="Schleper C."/>
            <person name="Guy L."/>
            <person name="Ettema T.J."/>
        </authorList>
    </citation>
    <scope>NUCLEOTIDE SEQUENCE</scope>
</reference>
<dbReference type="PANTHER" id="PTHR43065">
    <property type="entry name" value="SENSOR HISTIDINE KINASE"/>
    <property type="match status" value="1"/>
</dbReference>
<evidence type="ECO:0000259" key="8">
    <source>
        <dbReference type="PROSITE" id="PS50110"/>
    </source>
</evidence>
<dbReference type="Gene3D" id="1.10.287.130">
    <property type="match status" value="1"/>
</dbReference>
<feature type="domain" description="HAMP" evidence="9">
    <location>
        <begin position="196"/>
        <end position="248"/>
    </location>
</feature>
<dbReference type="InterPro" id="IPR003594">
    <property type="entry name" value="HATPase_dom"/>
</dbReference>
<dbReference type="InterPro" id="IPR001789">
    <property type="entry name" value="Sig_transdc_resp-reg_receiver"/>
</dbReference>
<dbReference type="PRINTS" id="PR00344">
    <property type="entry name" value="BCTRLSENSOR"/>
</dbReference>
<evidence type="ECO:0000256" key="3">
    <source>
        <dbReference type="ARBA" id="ARBA00022553"/>
    </source>
</evidence>
<organism evidence="10">
    <name type="scientific">marine sediment metagenome</name>
    <dbReference type="NCBI Taxonomy" id="412755"/>
    <lineage>
        <taxon>unclassified sequences</taxon>
        <taxon>metagenomes</taxon>
        <taxon>ecological metagenomes</taxon>
    </lineage>
</organism>
<evidence type="ECO:0000313" key="10">
    <source>
        <dbReference type="EMBL" id="KKM64378.1"/>
    </source>
</evidence>
<dbReference type="CDD" id="cd06225">
    <property type="entry name" value="HAMP"/>
    <property type="match status" value="1"/>
</dbReference>
<dbReference type="Gene3D" id="3.30.565.10">
    <property type="entry name" value="Histidine kinase-like ATPase, C-terminal domain"/>
    <property type="match status" value="1"/>
</dbReference>
<feature type="domain" description="Histidine kinase" evidence="7">
    <location>
        <begin position="268"/>
        <end position="491"/>
    </location>
</feature>
<dbReference type="Gene3D" id="6.10.340.10">
    <property type="match status" value="1"/>
</dbReference>
<dbReference type="SMART" id="SM00387">
    <property type="entry name" value="HATPase_c"/>
    <property type="match status" value="1"/>
</dbReference>
<evidence type="ECO:0000256" key="6">
    <source>
        <dbReference type="SAM" id="Phobius"/>
    </source>
</evidence>
<dbReference type="InterPro" id="IPR036890">
    <property type="entry name" value="HATPase_C_sf"/>
</dbReference>
<keyword evidence="6" id="KW-0472">Membrane</keyword>
<dbReference type="Pfam" id="PF00672">
    <property type="entry name" value="HAMP"/>
    <property type="match status" value="1"/>
</dbReference>
<dbReference type="SMART" id="SM00388">
    <property type="entry name" value="HisKA"/>
    <property type="match status" value="1"/>
</dbReference>
<keyword evidence="6" id="KW-0812">Transmembrane</keyword>
<evidence type="ECO:0000256" key="1">
    <source>
        <dbReference type="ARBA" id="ARBA00000085"/>
    </source>
</evidence>
<dbReference type="InterPro" id="IPR005467">
    <property type="entry name" value="His_kinase_dom"/>
</dbReference>
<comment type="caution">
    <text evidence="10">The sequence shown here is derived from an EMBL/GenBank/DDBJ whole genome shotgun (WGS) entry which is preliminary data.</text>
</comment>
<dbReference type="SMART" id="SM00448">
    <property type="entry name" value="REC"/>
    <property type="match status" value="1"/>
</dbReference>
<keyword evidence="4" id="KW-0808">Transferase</keyword>
<dbReference type="InterPro" id="IPR004358">
    <property type="entry name" value="Sig_transdc_His_kin-like_C"/>
</dbReference>
<dbReference type="Pfam" id="PF02518">
    <property type="entry name" value="HATPase_c"/>
    <property type="match status" value="1"/>
</dbReference>
<feature type="domain" description="Response regulatory" evidence="8">
    <location>
        <begin position="511"/>
        <end position="628"/>
    </location>
</feature>
<dbReference type="AlphaFoldDB" id="A0A0F9J4C0"/>
<dbReference type="EMBL" id="LAZR01010911">
    <property type="protein sequence ID" value="KKM64378.1"/>
    <property type="molecule type" value="Genomic_DNA"/>
</dbReference>
<dbReference type="GO" id="GO:0016020">
    <property type="term" value="C:membrane"/>
    <property type="evidence" value="ECO:0007669"/>
    <property type="project" value="InterPro"/>
</dbReference>
<dbReference type="PROSITE" id="PS50885">
    <property type="entry name" value="HAMP"/>
    <property type="match status" value="1"/>
</dbReference>
<proteinExistence type="predicted"/>
<dbReference type="Gene3D" id="3.40.50.2300">
    <property type="match status" value="1"/>
</dbReference>
<dbReference type="Pfam" id="PF00512">
    <property type="entry name" value="HisKA"/>
    <property type="match status" value="1"/>
</dbReference>
<gene>
    <name evidence="10" type="ORF">LCGC14_1501990</name>
</gene>
<evidence type="ECO:0000259" key="7">
    <source>
        <dbReference type="PROSITE" id="PS50109"/>
    </source>
</evidence>
<evidence type="ECO:0000256" key="4">
    <source>
        <dbReference type="ARBA" id="ARBA00022679"/>
    </source>
</evidence>
<evidence type="ECO:0000259" key="9">
    <source>
        <dbReference type="PROSITE" id="PS50885"/>
    </source>
</evidence>
<dbReference type="SUPFAM" id="SSF158472">
    <property type="entry name" value="HAMP domain-like"/>
    <property type="match status" value="1"/>
</dbReference>
<dbReference type="CDD" id="cd00082">
    <property type="entry name" value="HisKA"/>
    <property type="match status" value="1"/>
</dbReference>
<keyword evidence="3" id="KW-0597">Phosphoprotein</keyword>
<dbReference type="PROSITE" id="PS50110">
    <property type="entry name" value="RESPONSE_REGULATORY"/>
    <property type="match status" value="1"/>
</dbReference>
<dbReference type="InterPro" id="IPR011006">
    <property type="entry name" value="CheY-like_superfamily"/>
</dbReference>
<dbReference type="SUPFAM" id="SSF52172">
    <property type="entry name" value="CheY-like"/>
    <property type="match status" value="1"/>
</dbReference>
<evidence type="ECO:0000256" key="2">
    <source>
        <dbReference type="ARBA" id="ARBA00012438"/>
    </source>
</evidence>
<keyword evidence="5" id="KW-0418">Kinase</keyword>
<dbReference type="SUPFAM" id="SSF47384">
    <property type="entry name" value="Homodimeric domain of signal transducing histidine kinase"/>
    <property type="match status" value="1"/>
</dbReference>
<keyword evidence="6" id="KW-1133">Transmembrane helix</keyword>
<name>A0A0F9J4C0_9ZZZZ</name>
<dbReference type="SUPFAM" id="SSF55874">
    <property type="entry name" value="ATPase domain of HSP90 chaperone/DNA topoisomerase II/histidine kinase"/>
    <property type="match status" value="1"/>
</dbReference>
<dbReference type="SMART" id="SM00304">
    <property type="entry name" value="HAMP"/>
    <property type="match status" value="1"/>
</dbReference>
<dbReference type="InterPro" id="IPR036097">
    <property type="entry name" value="HisK_dim/P_sf"/>
</dbReference>
<protein>
    <recommendedName>
        <fullName evidence="2">histidine kinase</fullName>
        <ecNumber evidence="2">2.7.13.3</ecNumber>
    </recommendedName>
</protein>